<feature type="region of interest" description="Disordered" evidence="1">
    <location>
        <begin position="808"/>
        <end position="846"/>
    </location>
</feature>
<organism evidence="2 3">
    <name type="scientific">Anas platyrhynchos</name>
    <name type="common">Mallard</name>
    <name type="synonym">Anas boschas</name>
    <dbReference type="NCBI Taxonomy" id="8839"/>
    <lineage>
        <taxon>Eukaryota</taxon>
        <taxon>Metazoa</taxon>
        <taxon>Chordata</taxon>
        <taxon>Craniata</taxon>
        <taxon>Vertebrata</taxon>
        <taxon>Euteleostomi</taxon>
        <taxon>Archelosauria</taxon>
        <taxon>Archosauria</taxon>
        <taxon>Dinosauria</taxon>
        <taxon>Saurischia</taxon>
        <taxon>Theropoda</taxon>
        <taxon>Coelurosauria</taxon>
        <taxon>Aves</taxon>
        <taxon>Neognathae</taxon>
        <taxon>Galloanserae</taxon>
        <taxon>Anseriformes</taxon>
        <taxon>Anatidae</taxon>
        <taxon>Anatinae</taxon>
        <taxon>Anas</taxon>
    </lineage>
</organism>
<feature type="compositionally biased region" description="Basic and acidic residues" evidence="1">
    <location>
        <begin position="442"/>
        <end position="451"/>
    </location>
</feature>
<evidence type="ECO:0000256" key="1">
    <source>
        <dbReference type="SAM" id="MobiDB-lite"/>
    </source>
</evidence>
<reference evidence="3" key="1">
    <citation type="journal article" date="2013" name="Nat. Genet.">
        <title>The duck genome and transcriptome provide insight into an avian influenza virus reservoir species.</title>
        <authorList>
            <person name="Huang Y."/>
            <person name="Li Y."/>
            <person name="Burt D.W."/>
            <person name="Chen H."/>
            <person name="Zhang Y."/>
            <person name="Qian W."/>
            <person name="Kim H."/>
            <person name="Gan S."/>
            <person name="Zhao Y."/>
            <person name="Li J."/>
            <person name="Yi K."/>
            <person name="Feng H."/>
            <person name="Zhu P."/>
            <person name="Li B."/>
            <person name="Liu Q."/>
            <person name="Fairley S."/>
            <person name="Magor K.E."/>
            <person name="Du Z."/>
            <person name="Hu X."/>
            <person name="Goodman L."/>
            <person name="Tafer H."/>
            <person name="Vignal A."/>
            <person name="Lee T."/>
            <person name="Kim K.W."/>
            <person name="Sheng Z."/>
            <person name="An Y."/>
            <person name="Searle S."/>
            <person name="Herrero J."/>
            <person name="Groenen M.A."/>
            <person name="Crooijmans R.P."/>
            <person name="Faraut T."/>
            <person name="Cai Q."/>
            <person name="Webster R.G."/>
            <person name="Aldridge J.R."/>
            <person name="Warren W.C."/>
            <person name="Bartschat S."/>
            <person name="Kehr S."/>
            <person name="Marz M."/>
            <person name="Stadler P.F."/>
            <person name="Smith J."/>
            <person name="Kraus R.H."/>
            <person name="Zhao Y."/>
            <person name="Ren L."/>
            <person name="Fei J."/>
            <person name="Morisson M."/>
            <person name="Kaiser P."/>
            <person name="Griffin D.K."/>
            <person name="Rao M."/>
            <person name="Pitel F."/>
            <person name="Wang J."/>
            <person name="Li N."/>
        </authorList>
    </citation>
    <scope>NUCLEOTIDE SEQUENCE [LARGE SCALE GENOMIC DNA]</scope>
</reference>
<dbReference type="EMBL" id="KB742977">
    <property type="protein sequence ID" value="EOB02278.1"/>
    <property type="molecule type" value="Genomic_DNA"/>
</dbReference>
<evidence type="ECO:0000313" key="2">
    <source>
        <dbReference type="EMBL" id="EOB02278.1"/>
    </source>
</evidence>
<dbReference type="Proteomes" id="UP000296049">
    <property type="component" value="Unassembled WGS sequence"/>
</dbReference>
<dbReference type="AlphaFoldDB" id="R0LPE4"/>
<proteinExistence type="predicted"/>
<feature type="region of interest" description="Disordered" evidence="1">
    <location>
        <begin position="426"/>
        <end position="472"/>
    </location>
</feature>
<feature type="region of interest" description="Disordered" evidence="1">
    <location>
        <begin position="358"/>
        <end position="383"/>
    </location>
</feature>
<protein>
    <submittedName>
        <fullName evidence="2">Uncharacterized protein</fullName>
    </submittedName>
</protein>
<gene>
    <name evidence="2" type="ORF">Anapl_09368</name>
</gene>
<sequence>MQAPQRTPLHGTRTHPLHGSRGSKHSSKLLPLVGRRLKTTFSKRKGTGRAPKKPTWVIPAVTELSITASIYGLCQHWNNATPSSKIQKALEGDNPTRILFKQTCLQTKLMSRQGQESSGKKIEGNIILRSLGSFRDERGASTAGSDKLQQVRSILANAQRSVTFTAPSQRMHPASQPNKASHTDHRVSIVLLQQHQPFVNPPQQLLQVFIVVPSAPFQAAEQQNLGKDKLYFEAIPEQDFPSPCALQAGMPEPWDVHTLLRHQLPLTLRPQQQGVTASVCTCLKISVTPPVEGQFFTPSEGHLAYNRCRAWCIHTVYLQRQLTRRMLLAAAGGSSLAVAKTSTGAAPKISSAWGLRAAGEAPGKRPGAQLAHQTHRVQPPRAELPPVGPDPALRFDPSQQAVNAAHPCCELHVRCFLPRAMGSVHGEAETKPRASAPRKSHLLRDRNRRGEAFNGKCGENRKQESKSPVSTFHRQYPGKQQARQGGQPRAFIPCIPVTHQSLRTNAQFGHWKRSSKQQGTLQTPKSYLMTSSISGRVSPWQITAITEVAPSELAASNQSRASHRYIHWFHLNATLHQVLLANSEGLAVKPLTPGSTAPLLAQRYTERGKQQGLGNTQTPAPRQMLYNLIAFPVLPITPQSFIPVCIPPTACSRRELTMHRPLASACSSVKSNTMRCPLLAQQGARASRSHFCHIPLNNLDVRIKLAFSSRLLLLNTKSRYQSDGGTSFFIVLIPLGFPLAVLPSTAFCNFSAQTYPESSTNTPADSVLAVLTAHAHCCSKMCLASGESGKRLKARGLSARLCPQQLLRNSAQPPRAPAAGDIAQETTGSAARPEISKNEKHPSSLQRMRVNRAKDEGGEIKGIVLLAAGSPRRWDGTRTALLCKSPPWVLGAFHTMLSHDAAPGATKTAPLGKASSSPHDGFFPSNKSYFCCLASRNILSPAAVRALPPPAERELCEIRDPGYWVADEASLPNPFSQTDPAVAFLALLLSGFVSWHVPIPSWEV</sequence>
<name>R0LPE4_ANAPL</name>
<evidence type="ECO:0000313" key="3">
    <source>
        <dbReference type="Proteomes" id="UP000296049"/>
    </source>
</evidence>
<keyword evidence="3" id="KW-1185">Reference proteome</keyword>
<accession>R0LPE4</accession>
<feature type="region of interest" description="Disordered" evidence="1">
    <location>
        <begin position="1"/>
        <end position="29"/>
    </location>
</feature>
<feature type="compositionally biased region" description="Basic residues" evidence="1">
    <location>
        <begin position="12"/>
        <end position="27"/>
    </location>
</feature>